<comment type="caution">
    <text evidence="5">The sequence shown here is derived from an EMBL/GenBank/DDBJ whole genome shotgun (WGS) entry which is preliminary data.</text>
</comment>
<dbReference type="PANTHER" id="PTHR16830">
    <property type="entry name" value="SH2 CONTAINING ADAPTOR PRAM-1 RELATED"/>
    <property type="match status" value="1"/>
</dbReference>
<evidence type="ECO:0000256" key="2">
    <source>
        <dbReference type="PROSITE-ProRule" id="PRU00192"/>
    </source>
</evidence>
<feature type="region of interest" description="Disordered" evidence="3">
    <location>
        <begin position="237"/>
        <end position="269"/>
    </location>
</feature>
<feature type="compositionally biased region" description="Acidic residues" evidence="3">
    <location>
        <begin position="582"/>
        <end position="604"/>
    </location>
</feature>
<feature type="region of interest" description="Disordered" evidence="3">
    <location>
        <begin position="378"/>
        <end position="500"/>
    </location>
</feature>
<dbReference type="SUPFAM" id="SSF50044">
    <property type="entry name" value="SH3-domain"/>
    <property type="match status" value="1"/>
</dbReference>
<dbReference type="PANTHER" id="PTHR16830:SF12">
    <property type="entry name" value="PDZ DOMAIN-CONTAINING PROTEIN"/>
    <property type="match status" value="1"/>
</dbReference>
<dbReference type="InterPro" id="IPR043443">
    <property type="entry name" value="FYB1/2-like"/>
</dbReference>
<evidence type="ECO:0000313" key="5">
    <source>
        <dbReference type="EMBL" id="KAK2550054.1"/>
    </source>
</evidence>
<dbReference type="InterPro" id="IPR036028">
    <property type="entry name" value="SH3-like_dom_sf"/>
</dbReference>
<dbReference type="InterPro" id="IPR001452">
    <property type="entry name" value="SH3_domain"/>
</dbReference>
<feature type="compositionally biased region" description="Polar residues" evidence="3">
    <location>
        <begin position="546"/>
        <end position="555"/>
    </location>
</feature>
<dbReference type="GO" id="GO:0005886">
    <property type="term" value="C:plasma membrane"/>
    <property type="evidence" value="ECO:0007669"/>
    <property type="project" value="InterPro"/>
</dbReference>
<dbReference type="GO" id="GO:0050852">
    <property type="term" value="P:T cell receptor signaling pathway"/>
    <property type="evidence" value="ECO:0007669"/>
    <property type="project" value="TreeGrafter"/>
</dbReference>
<proteinExistence type="predicted"/>
<feature type="region of interest" description="Disordered" evidence="3">
    <location>
        <begin position="546"/>
        <end position="604"/>
    </location>
</feature>
<feature type="compositionally biased region" description="Basic and acidic residues" evidence="3">
    <location>
        <begin position="415"/>
        <end position="474"/>
    </location>
</feature>
<accession>A0AAD9UU43</accession>
<dbReference type="GO" id="GO:0072659">
    <property type="term" value="P:protein localization to plasma membrane"/>
    <property type="evidence" value="ECO:0007669"/>
    <property type="project" value="TreeGrafter"/>
</dbReference>
<dbReference type="EMBL" id="JARQWQ010000116">
    <property type="protein sequence ID" value="KAK2550054.1"/>
    <property type="molecule type" value="Genomic_DNA"/>
</dbReference>
<keyword evidence="1 2" id="KW-0728">SH3 domain</keyword>
<name>A0AAD9UU43_ACRCE</name>
<dbReference type="AlphaFoldDB" id="A0AAD9UU43"/>
<keyword evidence="6" id="KW-1185">Reference proteome</keyword>
<dbReference type="PROSITE" id="PS50002">
    <property type="entry name" value="SH3"/>
    <property type="match status" value="1"/>
</dbReference>
<feature type="region of interest" description="Disordered" evidence="3">
    <location>
        <begin position="1"/>
        <end position="45"/>
    </location>
</feature>
<reference evidence="5" key="2">
    <citation type="journal article" date="2023" name="Science">
        <title>Genomic signatures of disease resistance in endangered staghorn corals.</title>
        <authorList>
            <person name="Vollmer S.V."/>
            <person name="Selwyn J.D."/>
            <person name="Despard B.A."/>
            <person name="Roesel C.L."/>
        </authorList>
    </citation>
    <scope>NUCLEOTIDE SEQUENCE</scope>
    <source>
        <strain evidence="5">K2</strain>
    </source>
</reference>
<evidence type="ECO:0000313" key="6">
    <source>
        <dbReference type="Proteomes" id="UP001249851"/>
    </source>
</evidence>
<feature type="compositionally biased region" description="Acidic residues" evidence="3">
    <location>
        <begin position="556"/>
        <end position="566"/>
    </location>
</feature>
<gene>
    <name evidence="5" type="ORF">P5673_029377</name>
</gene>
<dbReference type="Gene3D" id="2.30.30.40">
    <property type="entry name" value="SH3 Domains"/>
    <property type="match status" value="1"/>
</dbReference>
<evidence type="ECO:0000256" key="1">
    <source>
        <dbReference type="ARBA" id="ARBA00022443"/>
    </source>
</evidence>
<organism evidence="5 6">
    <name type="scientific">Acropora cervicornis</name>
    <name type="common">Staghorn coral</name>
    <dbReference type="NCBI Taxonomy" id="6130"/>
    <lineage>
        <taxon>Eukaryota</taxon>
        <taxon>Metazoa</taxon>
        <taxon>Cnidaria</taxon>
        <taxon>Anthozoa</taxon>
        <taxon>Hexacorallia</taxon>
        <taxon>Scleractinia</taxon>
        <taxon>Astrocoeniina</taxon>
        <taxon>Acroporidae</taxon>
        <taxon>Acropora</taxon>
    </lineage>
</organism>
<protein>
    <recommendedName>
        <fullName evidence="4">SH3 domain-containing protein</fullName>
    </recommendedName>
</protein>
<feature type="region of interest" description="Disordered" evidence="3">
    <location>
        <begin position="68"/>
        <end position="177"/>
    </location>
</feature>
<evidence type="ECO:0000256" key="3">
    <source>
        <dbReference type="SAM" id="MobiDB-lite"/>
    </source>
</evidence>
<feature type="compositionally biased region" description="Basic and acidic residues" evidence="3">
    <location>
        <begin position="68"/>
        <end position="89"/>
    </location>
</feature>
<evidence type="ECO:0000259" key="4">
    <source>
        <dbReference type="PROSITE" id="PS50002"/>
    </source>
</evidence>
<dbReference type="GO" id="GO:0007229">
    <property type="term" value="P:integrin-mediated signaling pathway"/>
    <property type="evidence" value="ECO:0007669"/>
    <property type="project" value="InterPro"/>
</dbReference>
<feature type="compositionally biased region" description="Polar residues" evidence="3">
    <location>
        <begin position="403"/>
        <end position="412"/>
    </location>
</feature>
<feature type="domain" description="SH3" evidence="4">
    <location>
        <begin position="485"/>
        <end position="547"/>
    </location>
</feature>
<dbReference type="Proteomes" id="UP001249851">
    <property type="component" value="Unassembled WGS sequence"/>
</dbReference>
<sequence length="604" mass="68399">MSISMNELQERRRSLQRAPPPKAPRVLPKSETVPRKTSTEDTNGIADFAQLIPGFQLKKTGMRDSLIAKDVDNQHVNKKNEEPETELMKAIRRRKEQVGDIEEETKSNKPKPKPKPKVQPRPTPKKRSPSSSSEDSVKEIPPQVNKNSGNGDPHGEPRLRNLPTLESLGKPPVKPVKPEHLVKLLANYSRGDIVIARRRTTLNRSITNSTVIPENNSSFEQEDYDDLSEIKEGLQGSDNVFPENGLRHENRDNTFPANGDKAKEPGEEEGIFEENYDDVDMIAEQVKEINKGFVGGEENYDDVDMIAEQVKEMNKGFVGGEESYDDVDMIAEQVKEMNKDFVGGEESYDDLDTVAEKVQSQLRNDFKTESAEKFGEELYEAVGSKTEGNKSGDDGFDSPVESKFSSSATPPSAQVKEKVNKNMSKKELEQQKKRDREEQRKKKDEEKRREKEEREEKRRKEEEKRKRERDDKDLRKKHKLKPGVEGSGVGEAKSNFRGDGKHELLVKEGEMLTIMCEDGCPSGKCLVKNKEGHLGYVPKEIITRQINSQGNGDSENITEDFYEDVDQYQSSGPKEGTHEPELYDDLAEEDAITDDIYEELPADS</sequence>
<reference evidence="5" key="1">
    <citation type="journal article" date="2023" name="G3 (Bethesda)">
        <title>Whole genome assembly and annotation of the endangered Caribbean coral Acropora cervicornis.</title>
        <authorList>
            <person name="Selwyn J.D."/>
            <person name="Vollmer S.V."/>
        </authorList>
    </citation>
    <scope>NUCLEOTIDE SEQUENCE</scope>
    <source>
        <strain evidence="5">K2</strain>
    </source>
</reference>
<feature type="compositionally biased region" description="Basic residues" evidence="3">
    <location>
        <begin position="108"/>
        <end position="128"/>
    </location>
</feature>